<comment type="similarity">
    <text evidence="1">Belongs to the TolB family.</text>
</comment>
<dbReference type="InterPro" id="IPR011042">
    <property type="entry name" value="6-blade_b-propeller_TolB-like"/>
</dbReference>
<organism evidence="2 3">
    <name type="scientific">Aureobasidium melanogenum</name>
    <name type="common">Aureobasidium pullulans var. melanogenum</name>
    <dbReference type="NCBI Taxonomy" id="46634"/>
    <lineage>
        <taxon>Eukaryota</taxon>
        <taxon>Fungi</taxon>
        <taxon>Dikarya</taxon>
        <taxon>Ascomycota</taxon>
        <taxon>Pezizomycotina</taxon>
        <taxon>Dothideomycetes</taxon>
        <taxon>Dothideomycetidae</taxon>
        <taxon>Dothideales</taxon>
        <taxon>Saccotheciaceae</taxon>
        <taxon>Aureobasidium</taxon>
    </lineage>
</organism>
<dbReference type="PANTHER" id="PTHR36842">
    <property type="entry name" value="PROTEIN TOLB HOMOLOG"/>
    <property type="match status" value="1"/>
</dbReference>
<feature type="non-terminal residue" evidence="2">
    <location>
        <position position="239"/>
    </location>
</feature>
<evidence type="ECO:0000256" key="1">
    <source>
        <dbReference type="ARBA" id="ARBA00009820"/>
    </source>
</evidence>
<dbReference type="InterPro" id="IPR011659">
    <property type="entry name" value="WD40"/>
</dbReference>
<dbReference type="EMBL" id="JAHFXF010000170">
    <property type="protein sequence ID" value="KAG9694177.1"/>
    <property type="molecule type" value="Genomic_DNA"/>
</dbReference>
<dbReference type="OrthoDB" id="43744at2759"/>
<dbReference type="Pfam" id="PF07676">
    <property type="entry name" value="PD40"/>
    <property type="match status" value="2"/>
</dbReference>
<dbReference type="PANTHER" id="PTHR36842:SF1">
    <property type="entry name" value="PROTEIN TOLB"/>
    <property type="match status" value="1"/>
</dbReference>
<dbReference type="AlphaFoldDB" id="A0A9P8JB12"/>
<evidence type="ECO:0000313" key="2">
    <source>
        <dbReference type="EMBL" id="KAG9694177.1"/>
    </source>
</evidence>
<sequence length="239" mass="26393">MSDDKELLQSLCDLEIPNTIRFSPDGQHVLYSTELSWGHRKGSHAVSTLWLAKTGQENSAQRLTSGSYKDYAGAWGPDGKSIAFISDRADAGKSWAIYVLPMRDGGFKDAEAYTITDVHNEKAIDKFAFSPDGKQIAFLSADEKTTEQKQKEADSEDMHVWGEQWSPSRLRIVELETRKVSNLVLTKAMPTKTNFSSADGVKADSSPSCVVYAMASTPMIGISKLLLPEPESLTLILWL</sequence>
<accession>A0A9P8JB12</accession>
<gene>
    <name evidence="2" type="ORF">KCU76_g5444</name>
</gene>
<reference evidence="2" key="2">
    <citation type="submission" date="2021-08" db="EMBL/GenBank/DDBJ databases">
        <authorList>
            <person name="Gostincar C."/>
            <person name="Sun X."/>
            <person name="Song Z."/>
            <person name="Gunde-Cimerman N."/>
        </authorList>
    </citation>
    <scope>NUCLEOTIDE SEQUENCE</scope>
    <source>
        <strain evidence="2">EXF-9911</strain>
    </source>
</reference>
<comment type="caution">
    <text evidence="2">The sequence shown here is derived from an EMBL/GenBank/DDBJ whole genome shotgun (WGS) entry which is preliminary data.</text>
</comment>
<proteinExistence type="inferred from homology"/>
<dbReference type="SUPFAM" id="SSF82171">
    <property type="entry name" value="DPP6 N-terminal domain-like"/>
    <property type="match status" value="1"/>
</dbReference>
<name>A0A9P8JB12_AURME</name>
<evidence type="ECO:0000313" key="3">
    <source>
        <dbReference type="Proteomes" id="UP000779574"/>
    </source>
</evidence>
<dbReference type="Gene3D" id="2.120.10.30">
    <property type="entry name" value="TolB, C-terminal domain"/>
    <property type="match status" value="1"/>
</dbReference>
<reference evidence="2" key="1">
    <citation type="journal article" date="2021" name="J Fungi (Basel)">
        <title>Virulence traits and population genomics of the black yeast Aureobasidium melanogenum.</title>
        <authorList>
            <person name="Cernosa A."/>
            <person name="Sun X."/>
            <person name="Gostincar C."/>
            <person name="Fang C."/>
            <person name="Gunde-Cimerman N."/>
            <person name="Song Z."/>
        </authorList>
    </citation>
    <scope>NUCLEOTIDE SEQUENCE</scope>
    <source>
        <strain evidence="2">EXF-9911</strain>
    </source>
</reference>
<protein>
    <submittedName>
        <fullName evidence="2">Acylamino-acid-releasing enzyme</fullName>
    </submittedName>
</protein>
<dbReference type="Proteomes" id="UP000779574">
    <property type="component" value="Unassembled WGS sequence"/>
</dbReference>